<feature type="chain" id="PRO_5037057782" description="Carboxypeptidase-like protein" evidence="1">
    <location>
        <begin position="21"/>
        <end position="238"/>
    </location>
</feature>
<name>A0A926S2G1_9SPHI</name>
<keyword evidence="3" id="KW-1185">Reference proteome</keyword>
<dbReference type="AlphaFoldDB" id="A0A926S2G1"/>
<dbReference type="EMBL" id="JACWMX010000005">
    <property type="protein sequence ID" value="MBD1394103.1"/>
    <property type="molecule type" value="Genomic_DNA"/>
</dbReference>
<dbReference type="RefSeq" id="WP_191163848.1">
    <property type="nucleotide sequence ID" value="NZ_JACWMX010000005.1"/>
</dbReference>
<evidence type="ECO:0008006" key="4">
    <source>
        <dbReference type="Google" id="ProtNLM"/>
    </source>
</evidence>
<accession>A0A926S2G1</accession>
<organism evidence="2 3">
    <name type="scientific">Mucilaginibacter glaciei</name>
    <dbReference type="NCBI Taxonomy" id="2772109"/>
    <lineage>
        <taxon>Bacteria</taxon>
        <taxon>Pseudomonadati</taxon>
        <taxon>Bacteroidota</taxon>
        <taxon>Sphingobacteriia</taxon>
        <taxon>Sphingobacteriales</taxon>
        <taxon>Sphingobacteriaceae</taxon>
        <taxon>Mucilaginibacter</taxon>
    </lineage>
</organism>
<gene>
    <name evidence="2" type="ORF">IDJ76_13425</name>
</gene>
<proteinExistence type="predicted"/>
<comment type="caution">
    <text evidence="2">The sequence shown here is derived from an EMBL/GenBank/DDBJ whole genome shotgun (WGS) entry which is preliminary data.</text>
</comment>
<dbReference type="Proteomes" id="UP000619078">
    <property type="component" value="Unassembled WGS sequence"/>
</dbReference>
<reference evidence="2" key="1">
    <citation type="submission" date="2020-09" db="EMBL/GenBank/DDBJ databases">
        <title>Novel species of Mucilaginibacter isolated from a glacier on the Tibetan Plateau.</title>
        <authorList>
            <person name="Liu Q."/>
            <person name="Xin Y.-H."/>
        </authorList>
    </citation>
    <scope>NUCLEOTIDE SEQUENCE</scope>
    <source>
        <strain evidence="2">ZB1P21</strain>
    </source>
</reference>
<protein>
    <recommendedName>
        <fullName evidence="4">Carboxypeptidase-like protein</fullName>
    </recommendedName>
</protein>
<feature type="signal peptide" evidence="1">
    <location>
        <begin position="1"/>
        <end position="20"/>
    </location>
</feature>
<evidence type="ECO:0000256" key="1">
    <source>
        <dbReference type="SAM" id="SignalP"/>
    </source>
</evidence>
<evidence type="ECO:0000313" key="3">
    <source>
        <dbReference type="Proteomes" id="UP000619078"/>
    </source>
</evidence>
<keyword evidence="1" id="KW-0732">Signal</keyword>
<evidence type="ECO:0000313" key="2">
    <source>
        <dbReference type="EMBL" id="MBD1394103.1"/>
    </source>
</evidence>
<sequence>MKRIVVVTVFILGFLTFAYAQQASEVKGSVYKKISSDRLANVLITNMRSHLIMMSDDRGNFKTAAIKGDTLLFNKTGFTPQKQAYEGFDMVVYLQPEVQLDQVIVRGQTKKQELNDIMGNYRSKGTFYNGKPPVLSFLSNPITGLYELFGKTPGQARRFAAFAKRESEETSVDSKYNKAFVMRVTGATDSVATKFMEYYRPLYTDVKGWSDYDLINNVKKAYEGYKKGGDKIKLEKLY</sequence>